<evidence type="ECO:0000313" key="7">
    <source>
        <dbReference type="Proteomes" id="UP001189429"/>
    </source>
</evidence>
<evidence type="ECO:0000256" key="4">
    <source>
        <dbReference type="SAM" id="MobiDB-lite"/>
    </source>
</evidence>
<dbReference type="Gene3D" id="6.20.370.70">
    <property type="match status" value="1"/>
</dbReference>
<dbReference type="PANTHER" id="PTHR10759">
    <property type="entry name" value="60S RIBOSOMAL PROTEIN L34"/>
    <property type="match status" value="1"/>
</dbReference>
<dbReference type="Pfam" id="PF01199">
    <property type="entry name" value="Ribosomal_L34e"/>
    <property type="match status" value="1"/>
</dbReference>
<dbReference type="PRINTS" id="PR01250">
    <property type="entry name" value="RIBOSOMALL34"/>
</dbReference>
<proteinExistence type="inferred from homology"/>
<dbReference type="Proteomes" id="UP001189429">
    <property type="component" value="Unassembled WGS sequence"/>
</dbReference>
<dbReference type="InterPro" id="IPR037151">
    <property type="entry name" value="AlkB-like_sf"/>
</dbReference>
<dbReference type="Pfam" id="PF13532">
    <property type="entry name" value="2OG-FeII_Oxy_2"/>
    <property type="match status" value="1"/>
</dbReference>
<dbReference type="PROSITE" id="PS51471">
    <property type="entry name" value="FE2OG_OXY"/>
    <property type="match status" value="1"/>
</dbReference>
<evidence type="ECO:0000256" key="2">
    <source>
        <dbReference type="ARBA" id="ARBA00022980"/>
    </source>
</evidence>
<dbReference type="EMBL" id="CAUYUJ010014892">
    <property type="protein sequence ID" value="CAK0847322.1"/>
    <property type="molecule type" value="Genomic_DNA"/>
</dbReference>
<keyword evidence="3" id="KW-0687">Ribonucleoprotein</keyword>
<feature type="compositionally biased region" description="Gly residues" evidence="4">
    <location>
        <begin position="451"/>
        <end position="461"/>
    </location>
</feature>
<evidence type="ECO:0000256" key="1">
    <source>
        <dbReference type="ARBA" id="ARBA00009875"/>
    </source>
</evidence>
<accession>A0ABN9TMQ6</accession>
<dbReference type="InterPro" id="IPR038562">
    <property type="entry name" value="Ribosomal_eL34_C_sf"/>
</dbReference>
<feature type="region of interest" description="Disordered" evidence="4">
    <location>
        <begin position="448"/>
        <end position="530"/>
    </location>
</feature>
<dbReference type="SUPFAM" id="SSF51197">
    <property type="entry name" value="Clavaminate synthase-like"/>
    <property type="match status" value="1"/>
</dbReference>
<dbReference type="Gene3D" id="2.60.120.590">
    <property type="entry name" value="Alpha-ketoglutarate-dependent dioxygenase AlkB-like"/>
    <property type="match status" value="1"/>
</dbReference>
<sequence>MVQRLTYRKHIRYNTKGNKQRKVKTPGGRLVFQQLKKKASPPLCGDCGKALIGIPCLRPKEYRLLKSREKRVNRAYGGSRCASCVRSRVMRAFLIEEQKCVKQVLAEKMSQSKEKAGPAIGACTVVVVREGWYGKLIPSSQLKRSRADHLLGPLRDLLQAVWCGREQDPEGAGLAPQERVLPRRERALDLPNAVCVLVENYFTIDECERYMALLQSELDWKRQQIAVRPKDDQEKVVAEPRMTLFMSDPGICYEYSGRGWQPFVLAIKQSAERFVVECGQPPVTFNSVQFNRYNGPRHTLGMHADDEPFAIKRRNTTDEEKVVELADGSILLMGGAMQSHYLHGVPPGGQTGLRFNLTFRVCIPRESRTEAGRVLVDQGRRRPPPGAPPEVGAELRRFAEENGLDERCLAVLQLGCRQRGRITEARNTSAMALTRLQEARAQIAAAAKAGGAKGRGAGRGAPSGLPEGGAPEASVAKGRGAELGPRAPPEGGAPEARSAKGKGAGSGFQRFSRHRADVEAQSGRPPGRAA</sequence>
<gene>
    <name evidence="6" type="ORF">PCOR1329_LOCUS40564</name>
</gene>
<dbReference type="InterPro" id="IPR005123">
    <property type="entry name" value="Oxoglu/Fe-dep_dioxygenase_dom"/>
</dbReference>
<dbReference type="Gene3D" id="6.20.340.10">
    <property type="match status" value="1"/>
</dbReference>
<organism evidence="6 7">
    <name type="scientific">Prorocentrum cordatum</name>
    <dbReference type="NCBI Taxonomy" id="2364126"/>
    <lineage>
        <taxon>Eukaryota</taxon>
        <taxon>Sar</taxon>
        <taxon>Alveolata</taxon>
        <taxon>Dinophyceae</taxon>
        <taxon>Prorocentrales</taxon>
        <taxon>Prorocentraceae</taxon>
        <taxon>Prorocentrum</taxon>
    </lineage>
</organism>
<feature type="domain" description="Fe2OG dioxygenase" evidence="5">
    <location>
        <begin position="284"/>
        <end position="363"/>
    </location>
</feature>
<reference evidence="6" key="1">
    <citation type="submission" date="2023-10" db="EMBL/GenBank/DDBJ databases">
        <authorList>
            <person name="Chen Y."/>
            <person name="Shah S."/>
            <person name="Dougan E. K."/>
            <person name="Thang M."/>
            <person name="Chan C."/>
        </authorList>
    </citation>
    <scope>NUCLEOTIDE SEQUENCE [LARGE SCALE GENOMIC DNA]</scope>
</reference>
<dbReference type="InterPro" id="IPR008195">
    <property type="entry name" value="Ribosomal_eL34"/>
</dbReference>
<evidence type="ECO:0000313" key="6">
    <source>
        <dbReference type="EMBL" id="CAK0847322.1"/>
    </source>
</evidence>
<keyword evidence="2" id="KW-0689">Ribosomal protein</keyword>
<feature type="compositionally biased region" description="Low complexity" evidence="4">
    <location>
        <begin position="482"/>
        <end position="496"/>
    </location>
</feature>
<comment type="caution">
    <text evidence="6">The sequence shown here is derived from an EMBL/GenBank/DDBJ whole genome shotgun (WGS) entry which is preliminary data.</text>
</comment>
<keyword evidence="7" id="KW-1185">Reference proteome</keyword>
<dbReference type="InterPro" id="IPR027450">
    <property type="entry name" value="AlkB-like"/>
</dbReference>
<evidence type="ECO:0000256" key="3">
    <source>
        <dbReference type="ARBA" id="ARBA00023274"/>
    </source>
</evidence>
<protein>
    <recommendedName>
        <fullName evidence="5">Fe2OG dioxygenase domain-containing protein</fullName>
    </recommendedName>
</protein>
<name>A0ABN9TMQ6_9DINO</name>
<evidence type="ECO:0000259" key="5">
    <source>
        <dbReference type="PROSITE" id="PS51471"/>
    </source>
</evidence>
<comment type="similarity">
    <text evidence="1">Belongs to the eukaryotic ribosomal protein eL34 family.</text>
</comment>